<accession>A0A1Q9G789</accession>
<name>A0A1Q9G789_9GAMM</name>
<dbReference type="Proteomes" id="UP000186905">
    <property type="component" value="Unassembled WGS sequence"/>
</dbReference>
<dbReference type="AlphaFoldDB" id="A0A1Q9G789"/>
<organism evidence="1 2">
    <name type="scientific">Photobacterium proteolyticum</name>
    <dbReference type="NCBI Taxonomy" id="1903952"/>
    <lineage>
        <taxon>Bacteria</taxon>
        <taxon>Pseudomonadati</taxon>
        <taxon>Pseudomonadota</taxon>
        <taxon>Gammaproteobacteria</taxon>
        <taxon>Vibrionales</taxon>
        <taxon>Vibrionaceae</taxon>
        <taxon>Photobacterium</taxon>
    </lineage>
</organism>
<protein>
    <submittedName>
        <fullName evidence="1">Uncharacterized protein</fullName>
    </submittedName>
</protein>
<evidence type="ECO:0000313" key="2">
    <source>
        <dbReference type="Proteomes" id="UP000186905"/>
    </source>
</evidence>
<comment type="caution">
    <text evidence="1">The sequence shown here is derived from an EMBL/GenBank/DDBJ whole genome shotgun (WGS) entry which is preliminary data.</text>
</comment>
<reference evidence="1 2" key="1">
    <citation type="submission" date="2016-09" db="EMBL/GenBank/DDBJ databases">
        <title>Photobacterium proteolyticum sp. nov. a protease producing bacterium isolated from ocean sediments of Laizhou Bay.</title>
        <authorList>
            <person name="Li Y."/>
        </authorList>
    </citation>
    <scope>NUCLEOTIDE SEQUENCE [LARGE SCALE GENOMIC DNA]</scope>
    <source>
        <strain evidence="1 2">13-12</strain>
    </source>
</reference>
<sequence>MESEYINGGEGMLGAQMEGKTGKGAKYWSTTFDQIEDADTDFKLIANKLGLGDSFDPQKKYTLIIIDTEKSKDLTGVKSISATFENLSKFANEELPADFPKEITDRIMNSNFQDIYAKHYTAANSLDYLEWYSDPIGFNNYLSDTKLTQDTKDYLLKRLIMQRDIGNNKDYTGNGLTMNLIENSSNKYGAVETLNFERKMINLNQLQQANAITYITK</sequence>
<evidence type="ECO:0000313" key="1">
    <source>
        <dbReference type="EMBL" id="OLQ70152.1"/>
    </source>
</evidence>
<gene>
    <name evidence="1" type="ORF">BIT28_10390</name>
</gene>
<keyword evidence="2" id="KW-1185">Reference proteome</keyword>
<dbReference type="STRING" id="1903952.BIT28_10390"/>
<dbReference type="EMBL" id="MJIL01000099">
    <property type="protein sequence ID" value="OLQ70152.1"/>
    <property type="molecule type" value="Genomic_DNA"/>
</dbReference>
<proteinExistence type="predicted"/>